<dbReference type="EMBL" id="FQUH01000011">
    <property type="protein sequence ID" value="SHF49161.1"/>
    <property type="molecule type" value="Genomic_DNA"/>
</dbReference>
<comment type="subunit">
    <text evidence="4 10">Homotetramer.</text>
</comment>
<dbReference type="Proteomes" id="UP000184159">
    <property type="component" value="Unassembled WGS sequence"/>
</dbReference>
<comment type="function">
    <text evidence="2">Catalyzes the hydrolysis of 5-hydroxyisourate (HIU) to 2-oxo-4-hydroxy-4-carboxy-5-ureidoimidazoline (OHCU).</text>
</comment>
<evidence type="ECO:0000256" key="10">
    <source>
        <dbReference type="RuleBase" id="RU361270"/>
    </source>
</evidence>
<dbReference type="PANTHER" id="PTHR10395">
    <property type="entry name" value="URICASE AND TRANSTHYRETIN-RELATED"/>
    <property type="match status" value="1"/>
</dbReference>
<accession>A0A1M5C386</accession>
<proteinExistence type="inferred from homology"/>
<feature type="binding site" evidence="9">
    <location>
        <position position="7"/>
    </location>
    <ligand>
        <name>substrate</name>
    </ligand>
</feature>
<dbReference type="InterPro" id="IPR023416">
    <property type="entry name" value="Transthyretin/HIU_hydrolase_d"/>
</dbReference>
<dbReference type="Gene3D" id="2.60.40.180">
    <property type="entry name" value="Transthyretin/hydroxyisourate hydrolase domain"/>
    <property type="match status" value="1"/>
</dbReference>
<feature type="binding site" evidence="9">
    <location>
        <position position="104"/>
    </location>
    <ligand>
        <name>substrate</name>
    </ligand>
</feature>
<feature type="domain" description="Transthyretin/hydroxyisourate hydrolase" evidence="11">
    <location>
        <begin position="4"/>
        <end position="106"/>
    </location>
</feature>
<sequence>MSTLSCHILDTGSGMPAAHVPVTLYRYRTEKPLASATTDADGRIRFEDITLSSNNYTLSFDVASYCENAFGQAFFPQIDVHFHVTEQKHYHIPLLLSPYAYSTYRGS</sequence>
<keyword evidence="8 10" id="KW-0378">Hydrolase</keyword>
<evidence type="ECO:0000256" key="9">
    <source>
        <dbReference type="PIRSR" id="PIRSR600895-51"/>
    </source>
</evidence>
<evidence type="ECO:0000256" key="1">
    <source>
        <dbReference type="ARBA" id="ARBA00001043"/>
    </source>
</evidence>
<evidence type="ECO:0000256" key="2">
    <source>
        <dbReference type="ARBA" id="ARBA00002704"/>
    </source>
</evidence>
<keyword evidence="7 10" id="KW-0659">Purine metabolism</keyword>
<comment type="similarity">
    <text evidence="3 10">Belongs to the transthyretin family. 5-hydroxyisourate hydrolase subfamily.</text>
</comment>
<evidence type="ECO:0000256" key="7">
    <source>
        <dbReference type="ARBA" id="ARBA00022631"/>
    </source>
</evidence>
<dbReference type="InterPro" id="IPR023418">
    <property type="entry name" value="Thyroxine_BS"/>
</dbReference>
<comment type="catalytic activity">
    <reaction evidence="1 10">
        <text>5-hydroxyisourate + H2O = 5-hydroxy-2-oxo-4-ureido-2,5-dihydro-1H-imidazole-5-carboxylate + H(+)</text>
        <dbReference type="Rhea" id="RHEA:23736"/>
        <dbReference type="ChEBI" id="CHEBI:15377"/>
        <dbReference type="ChEBI" id="CHEBI:15378"/>
        <dbReference type="ChEBI" id="CHEBI:18072"/>
        <dbReference type="ChEBI" id="CHEBI:58639"/>
        <dbReference type="EC" id="3.5.2.17"/>
    </reaction>
</comment>
<dbReference type="InterPro" id="IPR000895">
    <property type="entry name" value="Transthyretin/HIU_hydrolase"/>
</dbReference>
<dbReference type="NCBIfam" id="TIGR02962">
    <property type="entry name" value="hdxy_isourate"/>
    <property type="match status" value="1"/>
</dbReference>
<name>A0A1M5C386_VIBGA</name>
<evidence type="ECO:0000313" key="13">
    <source>
        <dbReference type="Proteomes" id="UP000184159"/>
    </source>
</evidence>
<dbReference type="SUPFAM" id="SSF49472">
    <property type="entry name" value="Transthyretin (synonym: prealbumin)"/>
    <property type="match status" value="1"/>
</dbReference>
<evidence type="ECO:0000256" key="3">
    <source>
        <dbReference type="ARBA" id="ARBA00009850"/>
    </source>
</evidence>
<organism evidence="12 13">
    <name type="scientific">Vibrio gazogenes DSM 21264 = NBRC 103151</name>
    <dbReference type="NCBI Taxonomy" id="1123492"/>
    <lineage>
        <taxon>Bacteria</taxon>
        <taxon>Pseudomonadati</taxon>
        <taxon>Pseudomonadota</taxon>
        <taxon>Gammaproteobacteria</taxon>
        <taxon>Vibrionales</taxon>
        <taxon>Vibrionaceae</taxon>
        <taxon>Vibrio</taxon>
    </lineage>
</organism>
<gene>
    <name evidence="12" type="ORF">SAMN02745781_02405</name>
</gene>
<evidence type="ECO:0000256" key="6">
    <source>
        <dbReference type="ARBA" id="ARBA00017539"/>
    </source>
</evidence>
<dbReference type="AlphaFoldDB" id="A0A1M5C386"/>
<protein>
    <recommendedName>
        <fullName evidence="6 10">5-hydroxyisourate hydrolase</fullName>
        <shortName evidence="10">HIU hydrolase</shortName>
        <shortName evidence="10">HIUHase</shortName>
        <ecNumber evidence="5 10">3.5.2.17</ecNumber>
    </recommendedName>
</protein>
<dbReference type="EC" id="3.5.2.17" evidence="5 10"/>
<dbReference type="PANTHER" id="PTHR10395:SF7">
    <property type="entry name" value="5-HYDROXYISOURATE HYDROLASE"/>
    <property type="match status" value="1"/>
</dbReference>
<evidence type="ECO:0000313" key="12">
    <source>
        <dbReference type="EMBL" id="SHF49161.1"/>
    </source>
</evidence>
<dbReference type="InterPro" id="IPR014306">
    <property type="entry name" value="Hydroxyisourate_hydrolase"/>
</dbReference>
<dbReference type="InterPro" id="IPR036817">
    <property type="entry name" value="Transthyretin/HIU_hydrolase_sf"/>
</dbReference>
<dbReference type="Pfam" id="PF00576">
    <property type="entry name" value="Transthyretin"/>
    <property type="match status" value="1"/>
</dbReference>
<evidence type="ECO:0000256" key="5">
    <source>
        <dbReference type="ARBA" id="ARBA00012609"/>
    </source>
</evidence>
<dbReference type="GO" id="GO:0033971">
    <property type="term" value="F:hydroxyisourate hydrolase activity"/>
    <property type="evidence" value="ECO:0007669"/>
    <property type="project" value="UniProtKB-EC"/>
</dbReference>
<dbReference type="RefSeq" id="WP_021018773.1">
    <property type="nucleotide sequence ID" value="NZ_FQUH01000011.1"/>
</dbReference>
<dbReference type="GO" id="GO:0006144">
    <property type="term" value="P:purine nucleobase metabolic process"/>
    <property type="evidence" value="ECO:0007669"/>
    <property type="project" value="UniProtKB-KW"/>
</dbReference>
<feature type="binding site" evidence="9">
    <location>
        <position position="43"/>
    </location>
    <ligand>
        <name>substrate</name>
    </ligand>
</feature>
<evidence type="ECO:0000256" key="8">
    <source>
        <dbReference type="ARBA" id="ARBA00022801"/>
    </source>
</evidence>
<dbReference type="PROSITE" id="PS00768">
    <property type="entry name" value="TRANSTHYRETIN_1"/>
    <property type="match status" value="1"/>
</dbReference>
<evidence type="ECO:0000259" key="11">
    <source>
        <dbReference type="Pfam" id="PF00576"/>
    </source>
</evidence>
<reference evidence="13" key="1">
    <citation type="submission" date="2016-11" db="EMBL/GenBank/DDBJ databases">
        <authorList>
            <person name="Varghese N."/>
            <person name="Submissions S."/>
        </authorList>
    </citation>
    <scope>NUCLEOTIDE SEQUENCE [LARGE SCALE GENOMIC DNA]</scope>
    <source>
        <strain evidence="13">DSM 21264</strain>
    </source>
</reference>
<evidence type="ECO:0000256" key="4">
    <source>
        <dbReference type="ARBA" id="ARBA00011881"/>
    </source>
</evidence>
<dbReference type="PRINTS" id="PR00189">
    <property type="entry name" value="TRNSTHYRETIN"/>
</dbReference>
<keyword evidence="13" id="KW-1185">Reference proteome</keyword>